<accession>U2WD54</accession>
<evidence type="ECO:0000256" key="1">
    <source>
        <dbReference type="ARBA" id="ARBA00022490"/>
    </source>
</evidence>
<evidence type="ECO:0000256" key="3">
    <source>
        <dbReference type="ARBA" id="ARBA00022829"/>
    </source>
</evidence>
<gene>
    <name evidence="6" type="primary">bztC</name>
    <name evidence="6" type="ORF">RS24_00413</name>
</gene>
<evidence type="ECO:0000313" key="7">
    <source>
        <dbReference type="Proteomes" id="UP000016762"/>
    </source>
</evidence>
<evidence type="ECO:0000256" key="5">
    <source>
        <dbReference type="SAM" id="MobiDB-lite"/>
    </source>
</evidence>
<name>U2WD54_9PROT</name>
<reference evidence="6 7" key="1">
    <citation type="journal article" date="2014" name="FEMS Microbiol. Ecol.">
        <title>Genomic differentiation among two strains of the PS1 clade isolated from geographically separated marine habitats.</title>
        <authorList>
            <person name="Jimenez-Infante F."/>
            <person name="Ngugi D.K."/>
            <person name="Alam I."/>
            <person name="Rashid M."/>
            <person name="Baalawi W."/>
            <person name="Kamau A.A."/>
            <person name="Bajic V.B."/>
            <person name="Stingl U."/>
        </authorList>
    </citation>
    <scope>NUCLEOTIDE SEQUENCE [LARGE SCALE GENOMIC DNA]</scope>
    <source>
        <strain evidence="6 7">RS24</strain>
    </source>
</reference>
<dbReference type="Pfam" id="PF04079">
    <property type="entry name" value="SMC_ScpB"/>
    <property type="match status" value="1"/>
</dbReference>
<keyword evidence="1" id="KW-0963">Cytoplasm</keyword>
<dbReference type="RefSeq" id="WP_021776487.1">
    <property type="nucleotide sequence ID" value="NZ_AWXE01000001.1"/>
</dbReference>
<comment type="caution">
    <text evidence="6">The sequence shown here is derived from an EMBL/GenBank/DDBJ whole genome shotgun (WGS) entry which is preliminary data.</text>
</comment>
<dbReference type="GO" id="GO:0051304">
    <property type="term" value="P:chromosome separation"/>
    <property type="evidence" value="ECO:0007669"/>
    <property type="project" value="InterPro"/>
</dbReference>
<dbReference type="Gene3D" id="1.10.10.10">
    <property type="entry name" value="Winged helix-like DNA-binding domain superfamily/Winged helix DNA-binding domain"/>
    <property type="match status" value="2"/>
</dbReference>
<dbReference type="InterPro" id="IPR005234">
    <property type="entry name" value="ScpB_csome_segregation"/>
</dbReference>
<keyword evidence="2" id="KW-0132">Cell division</keyword>
<dbReference type="EMBL" id="AWXE01000001">
    <property type="protein sequence ID" value="ERL47469.1"/>
    <property type="molecule type" value="Genomic_DNA"/>
</dbReference>
<protein>
    <submittedName>
        <fullName evidence="6">ABC glutamate-glutamine-aspartate-asparagine transporter inner membrane subunit BztC protein</fullName>
    </submittedName>
</protein>
<dbReference type="eggNOG" id="COG1386">
    <property type="taxonomic scope" value="Bacteria"/>
</dbReference>
<dbReference type="InterPro" id="IPR036388">
    <property type="entry name" value="WH-like_DNA-bd_sf"/>
</dbReference>
<dbReference type="AlphaFoldDB" id="U2WD54"/>
<dbReference type="SUPFAM" id="SSF46785">
    <property type="entry name" value="Winged helix' DNA-binding domain"/>
    <property type="match status" value="2"/>
</dbReference>
<feature type="region of interest" description="Disordered" evidence="5">
    <location>
        <begin position="207"/>
        <end position="251"/>
    </location>
</feature>
<keyword evidence="4" id="KW-0131">Cell cycle</keyword>
<dbReference type="Proteomes" id="UP000016762">
    <property type="component" value="Unassembled WGS sequence"/>
</dbReference>
<evidence type="ECO:0000256" key="4">
    <source>
        <dbReference type="ARBA" id="ARBA00023306"/>
    </source>
</evidence>
<feature type="compositionally biased region" description="Acidic residues" evidence="5">
    <location>
        <begin position="220"/>
        <end position="251"/>
    </location>
</feature>
<keyword evidence="7" id="KW-1185">Reference proteome</keyword>
<dbReference type="InterPro" id="IPR036390">
    <property type="entry name" value="WH_DNA-bd_sf"/>
</dbReference>
<evidence type="ECO:0000256" key="2">
    <source>
        <dbReference type="ARBA" id="ARBA00022618"/>
    </source>
</evidence>
<dbReference type="STRING" id="1397666.RS24_00413"/>
<proteinExistence type="predicted"/>
<dbReference type="PANTHER" id="PTHR34298:SF2">
    <property type="entry name" value="SEGREGATION AND CONDENSATION PROTEIN B"/>
    <property type="match status" value="1"/>
</dbReference>
<keyword evidence="3" id="KW-0159">Chromosome partition</keyword>
<evidence type="ECO:0000313" key="6">
    <source>
        <dbReference type="EMBL" id="ERL47469.1"/>
    </source>
</evidence>
<dbReference type="GO" id="GO:0051301">
    <property type="term" value="P:cell division"/>
    <property type="evidence" value="ECO:0007669"/>
    <property type="project" value="UniProtKB-KW"/>
</dbReference>
<sequence length="251" mass="27494">MVSDSAERTSEMTPDIDEKTLEILIDDLSEQDIAKSIRIVEAVLFAAEEPLDVNSISPHLPSGYPISDLLAKLESDYEARGVQLKKIGRKYAFRTADDLSDALQKHIVSQRKLSRAGLETLAIIAYHQPVTRAEIEDIRGVSVSKGTLDVLLETGWVKLRGRRKVPGRPVTYGTSDGFLSQFGLEALSDLPGIDELKAAGLLDNRLPPGFSIPEPNADLNPDEDPLDADDTGAEFLDDEPLEMDLPDEGNE</sequence>
<dbReference type="PANTHER" id="PTHR34298">
    <property type="entry name" value="SEGREGATION AND CONDENSATION PROTEIN B"/>
    <property type="match status" value="1"/>
</dbReference>
<dbReference type="PATRIC" id="fig|1397666.3.peg.380"/>
<organism evidence="6 7">
    <name type="scientific">Candidatus Micropelagius thuwalensis</name>
    <dbReference type="NCBI Taxonomy" id="1397666"/>
    <lineage>
        <taxon>Bacteria</taxon>
        <taxon>Pseudomonadati</taxon>
        <taxon>Pseudomonadota</taxon>
        <taxon>Alphaproteobacteria</taxon>
        <taxon>PS1 clade</taxon>
        <taxon>Candidatus Micropelagius</taxon>
    </lineage>
</organism>
<dbReference type="NCBIfam" id="TIGR00281">
    <property type="entry name" value="SMC-Scp complex subunit ScpB"/>
    <property type="match status" value="1"/>
</dbReference>